<dbReference type="AlphaFoldDB" id="A0A7K1UCQ1"/>
<dbReference type="RefSeq" id="WP_157309565.1">
    <property type="nucleotide sequence ID" value="NZ_WRXN01000019.1"/>
</dbReference>
<evidence type="ECO:0000313" key="2">
    <source>
        <dbReference type="EMBL" id="MVT12151.1"/>
    </source>
</evidence>
<evidence type="ECO:0000259" key="1">
    <source>
        <dbReference type="Pfam" id="PF13529"/>
    </source>
</evidence>
<dbReference type="Pfam" id="PF13529">
    <property type="entry name" value="Peptidase_C39_2"/>
    <property type="match status" value="1"/>
</dbReference>
<sequence length="197" mass="21411">MENHSQTLQEQEVVSAIPSDFQILSNELSMESIASKINVDVAKVLPVTVQKQEQSNWCWLACSVSVHNYFYPAQPGSQCQLASMMMNQPCCANPGPCNIPGSPSNALQLMNNLSRVLAISNLSFPDVQSEINYGNPIILGYTPGSVQQGHAVVLCGYDKSNGNVYVLDPETGPAVGPFSSIIFAYSKYPSQVCFTKR</sequence>
<name>A0A7K1UCQ1_9BACT</name>
<feature type="domain" description="Peptidase C39-like" evidence="1">
    <location>
        <begin position="46"/>
        <end position="169"/>
    </location>
</feature>
<dbReference type="Proteomes" id="UP000461730">
    <property type="component" value="Unassembled WGS sequence"/>
</dbReference>
<keyword evidence="3" id="KW-1185">Reference proteome</keyword>
<dbReference type="SUPFAM" id="SSF54001">
    <property type="entry name" value="Cysteine proteinases"/>
    <property type="match status" value="1"/>
</dbReference>
<organism evidence="2 3">
    <name type="scientific">Chitinophaga tropicalis</name>
    <dbReference type="NCBI Taxonomy" id="2683588"/>
    <lineage>
        <taxon>Bacteria</taxon>
        <taxon>Pseudomonadati</taxon>
        <taxon>Bacteroidota</taxon>
        <taxon>Chitinophagia</taxon>
        <taxon>Chitinophagales</taxon>
        <taxon>Chitinophagaceae</taxon>
        <taxon>Chitinophaga</taxon>
    </lineage>
</organism>
<dbReference type="InterPro" id="IPR039564">
    <property type="entry name" value="Peptidase_C39-like"/>
</dbReference>
<dbReference type="Gene3D" id="3.90.70.10">
    <property type="entry name" value="Cysteine proteinases"/>
    <property type="match status" value="1"/>
</dbReference>
<evidence type="ECO:0000313" key="3">
    <source>
        <dbReference type="Proteomes" id="UP000461730"/>
    </source>
</evidence>
<reference evidence="2 3" key="1">
    <citation type="submission" date="2019-12" db="EMBL/GenBank/DDBJ databases">
        <title>Chitinophaga sp. strain ysch24 (GDMCC 1.1355), whole genome shotgun sequence.</title>
        <authorList>
            <person name="Zhang X."/>
        </authorList>
    </citation>
    <scope>NUCLEOTIDE SEQUENCE [LARGE SCALE GENOMIC DNA]</scope>
    <source>
        <strain evidence="3">ysch24</strain>
    </source>
</reference>
<proteinExistence type="predicted"/>
<dbReference type="InterPro" id="IPR038765">
    <property type="entry name" value="Papain-like_cys_pep_sf"/>
</dbReference>
<protein>
    <recommendedName>
        <fullName evidence="1">Peptidase C39-like domain-containing protein</fullName>
    </recommendedName>
</protein>
<comment type="caution">
    <text evidence="2">The sequence shown here is derived from an EMBL/GenBank/DDBJ whole genome shotgun (WGS) entry which is preliminary data.</text>
</comment>
<gene>
    <name evidence="2" type="ORF">GO493_28085</name>
</gene>
<accession>A0A7K1UCQ1</accession>
<dbReference type="EMBL" id="WRXN01000019">
    <property type="protein sequence ID" value="MVT12151.1"/>
    <property type="molecule type" value="Genomic_DNA"/>
</dbReference>